<organism evidence="1 2">
    <name type="scientific">Metamycoplasma arthritidis (strain 158L3-1)</name>
    <name type="common">Mycoplasma arthritidis</name>
    <dbReference type="NCBI Taxonomy" id="243272"/>
    <lineage>
        <taxon>Bacteria</taxon>
        <taxon>Bacillati</taxon>
        <taxon>Mycoplasmatota</taxon>
        <taxon>Mycoplasmoidales</taxon>
        <taxon>Metamycoplasmataceae</taxon>
        <taxon>Metamycoplasma</taxon>
    </lineage>
</organism>
<proteinExistence type="predicted"/>
<accession>B3PM24</accession>
<evidence type="ECO:0000313" key="2">
    <source>
        <dbReference type="Proteomes" id="UP000008812"/>
    </source>
</evidence>
<dbReference type="EMBL" id="CP001047">
    <property type="protein sequence ID" value="ACF07076.1"/>
    <property type="molecule type" value="Genomic_DNA"/>
</dbReference>
<dbReference type="KEGG" id="mat:MARTH_orf139"/>
<gene>
    <name evidence="1" type="ordered locus">MARTH_orf139</name>
</gene>
<sequence length="243" mass="28339">MFKLKGDCDSTTSDILFENSINEFYIEAKMPNAQSGQFVLFPDVDKKVFKYSSKNKSSLNEYTRSIINFMDNSFDNFYNSKPSGNNIEMTKSVFYNWIINHYKNKGVRFFITKGYDDDFIIFPIEKFPKYFDVSAKYRVKKSGSSNLNNSNKPDLENALKSEGINYHFDGLDIVTATELDGKKINSKSYNYLFRKDKNKYKVKKLSNTKNANVIFSIRLLVYDAEEQKYDILEFEKIIKGNKS</sequence>
<protein>
    <submittedName>
        <fullName evidence="1">Uncharacterized protein</fullName>
    </submittedName>
</protein>
<dbReference type="STRING" id="243272.MARTH_orf139"/>
<dbReference type="eggNOG" id="ENOG5032S4T">
    <property type="taxonomic scope" value="Bacteria"/>
</dbReference>
<dbReference type="REBASE" id="18448">
    <property type="entry name" value="Mar158ORF138P"/>
</dbReference>
<dbReference type="AlphaFoldDB" id="B3PM24"/>
<keyword evidence="2" id="KW-1185">Reference proteome</keyword>
<dbReference type="Proteomes" id="UP000008812">
    <property type="component" value="Chromosome"/>
</dbReference>
<evidence type="ECO:0000313" key="1">
    <source>
        <dbReference type="EMBL" id="ACF07076.1"/>
    </source>
</evidence>
<name>B3PM24_META1</name>
<dbReference type="HOGENOM" id="CLU_085989_0_0_14"/>
<dbReference type="RefSeq" id="WP_012498033.1">
    <property type="nucleotide sequence ID" value="NC_011025.1"/>
</dbReference>
<reference evidence="1 2" key="1">
    <citation type="journal article" date="2008" name="Infect. Immun.">
        <title>Genome of Mycoplasma arthritidis.</title>
        <authorList>
            <person name="Dybvig K."/>
            <person name="Zuhua C."/>
            <person name="Lao P."/>
            <person name="Jordan D.S."/>
            <person name="French C.T."/>
            <person name="Tu A.H."/>
            <person name="Loraine A.E."/>
        </authorList>
    </citation>
    <scope>NUCLEOTIDE SEQUENCE [LARGE SCALE GENOMIC DNA]</scope>
    <source>
        <strain evidence="1 2">158L3-1</strain>
    </source>
</reference>